<evidence type="ECO:0000313" key="3">
    <source>
        <dbReference type="Proteomes" id="UP000016491"/>
    </source>
</evidence>
<comment type="caution">
    <text evidence="2">The sequence shown here is derived from an EMBL/GenBank/DDBJ whole genome shotgun (WGS) entry which is preliminary data.</text>
</comment>
<dbReference type="EMBL" id="AWSU01000010">
    <property type="protein sequence ID" value="ERI80662.1"/>
    <property type="molecule type" value="Genomic_DNA"/>
</dbReference>
<feature type="transmembrane region" description="Helical" evidence="1">
    <location>
        <begin position="48"/>
        <end position="65"/>
    </location>
</feature>
<reference evidence="2 3" key="1">
    <citation type="submission" date="2013-07" db="EMBL/GenBank/DDBJ databases">
        <authorList>
            <person name="Weinstock G."/>
            <person name="Sodergren E."/>
            <person name="Wylie T."/>
            <person name="Fulton L."/>
            <person name="Fulton R."/>
            <person name="Fronick C."/>
            <person name="O'Laughlin M."/>
            <person name="Godfrey J."/>
            <person name="Miner T."/>
            <person name="Herter B."/>
            <person name="Appelbaum E."/>
            <person name="Cordes M."/>
            <person name="Lek S."/>
            <person name="Wollam A."/>
            <person name="Pepin K.H."/>
            <person name="Palsikar V.B."/>
            <person name="Mitreva M."/>
            <person name="Wilson R.K."/>
        </authorList>
    </citation>
    <scope>NUCLEOTIDE SEQUENCE [LARGE SCALE GENOMIC DNA]</scope>
    <source>
        <strain evidence="2 3">ATCC 14940</strain>
    </source>
</reference>
<keyword evidence="1" id="KW-0812">Transmembrane</keyword>
<gene>
    <name evidence="2" type="ORF">CLOSYM_00106</name>
</gene>
<feature type="transmembrane region" description="Helical" evidence="1">
    <location>
        <begin position="20"/>
        <end position="42"/>
    </location>
</feature>
<name>A0ABC9U459_CLOSY</name>
<evidence type="ECO:0008006" key="4">
    <source>
        <dbReference type="Google" id="ProtNLM"/>
    </source>
</evidence>
<dbReference type="AlphaFoldDB" id="A0ABC9U459"/>
<keyword evidence="1" id="KW-0472">Membrane</keyword>
<accession>A0ABC9U459</accession>
<evidence type="ECO:0000256" key="1">
    <source>
        <dbReference type="SAM" id="Phobius"/>
    </source>
</evidence>
<keyword evidence="1" id="KW-1133">Transmembrane helix</keyword>
<sequence>MRLEAKQEEMYKRMDRRDLYRRFSVIFAALGAGFIILIAAGYRNWLMVYYAALSVSGVVVLFLCYRKVDQYVMDMAGCFLELKEGRLDICQPMRAQEYERATIWLDEVEGIAAESRNGRPRFYAILKEDHKNSQIQADGTAYRIIRVESFGYTGEEFWSLFLKFREEISQSLGAIPLKISEHKKWRRIQPIPYPLLFVLLYFVPLIVPLLFTIKQ</sequence>
<feature type="transmembrane region" description="Helical" evidence="1">
    <location>
        <begin position="193"/>
        <end position="213"/>
    </location>
</feature>
<proteinExistence type="predicted"/>
<evidence type="ECO:0000313" key="2">
    <source>
        <dbReference type="EMBL" id="ERI80662.1"/>
    </source>
</evidence>
<dbReference type="RefSeq" id="WP_021641990.1">
    <property type="nucleotide sequence ID" value="NZ_KE992894.1"/>
</dbReference>
<dbReference type="Proteomes" id="UP000016491">
    <property type="component" value="Unassembled WGS sequence"/>
</dbReference>
<organism evidence="2 3">
    <name type="scientific">[Clostridium] symbiosum ATCC 14940</name>
    <dbReference type="NCBI Taxonomy" id="411472"/>
    <lineage>
        <taxon>Bacteria</taxon>
        <taxon>Bacillati</taxon>
        <taxon>Bacillota</taxon>
        <taxon>Clostridia</taxon>
        <taxon>Lachnospirales</taxon>
        <taxon>Lachnospiraceae</taxon>
        <taxon>Otoolea</taxon>
    </lineage>
</organism>
<protein>
    <recommendedName>
        <fullName evidence="4">YcxB-like protein domain-containing protein</fullName>
    </recommendedName>
</protein>